<reference evidence="2" key="1">
    <citation type="journal article" date="2014" name="Front. Microbiol.">
        <title>High frequency of phylogenetically diverse reductive dehalogenase-homologous genes in deep subseafloor sedimentary metagenomes.</title>
        <authorList>
            <person name="Kawai M."/>
            <person name="Futagami T."/>
            <person name="Toyoda A."/>
            <person name="Takaki Y."/>
            <person name="Nishi S."/>
            <person name="Hori S."/>
            <person name="Arai W."/>
            <person name="Tsubouchi T."/>
            <person name="Morono Y."/>
            <person name="Uchiyama I."/>
            <person name="Ito T."/>
            <person name="Fujiyama A."/>
            <person name="Inagaki F."/>
            <person name="Takami H."/>
        </authorList>
    </citation>
    <scope>NUCLEOTIDE SEQUENCE</scope>
    <source>
        <strain evidence="2">Expedition CK06-06</strain>
    </source>
</reference>
<evidence type="ECO:0000256" key="1">
    <source>
        <dbReference type="SAM" id="Phobius"/>
    </source>
</evidence>
<protein>
    <recommendedName>
        <fullName evidence="3">ABC-2 type transporter domain-containing protein</fullName>
    </recommendedName>
</protein>
<dbReference type="GO" id="GO:0016020">
    <property type="term" value="C:membrane"/>
    <property type="evidence" value="ECO:0007669"/>
    <property type="project" value="UniProtKB-SubCell"/>
</dbReference>
<dbReference type="GO" id="GO:0140359">
    <property type="term" value="F:ABC-type transporter activity"/>
    <property type="evidence" value="ECO:0007669"/>
    <property type="project" value="InterPro"/>
</dbReference>
<feature type="transmembrane region" description="Helical" evidence="1">
    <location>
        <begin position="36"/>
        <end position="64"/>
    </location>
</feature>
<feature type="transmembrane region" description="Helical" evidence="1">
    <location>
        <begin position="170"/>
        <end position="188"/>
    </location>
</feature>
<name>X0Z9H0_9ZZZZ</name>
<feature type="transmembrane region" description="Helical" evidence="1">
    <location>
        <begin position="194"/>
        <end position="217"/>
    </location>
</feature>
<proteinExistence type="predicted"/>
<dbReference type="PANTHER" id="PTHR43471">
    <property type="entry name" value="ABC TRANSPORTER PERMEASE"/>
    <property type="match status" value="1"/>
</dbReference>
<keyword evidence="1" id="KW-0812">Transmembrane</keyword>
<feature type="transmembrane region" description="Helical" evidence="1">
    <location>
        <begin position="136"/>
        <end position="158"/>
    </location>
</feature>
<feature type="transmembrane region" description="Helical" evidence="1">
    <location>
        <begin position="94"/>
        <end position="124"/>
    </location>
</feature>
<keyword evidence="1" id="KW-1133">Transmembrane helix</keyword>
<evidence type="ECO:0008006" key="3">
    <source>
        <dbReference type="Google" id="ProtNLM"/>
    </source>
</evidence>
<dbReference type="AlphaFoldDB" id="X0Z9H0"/>
<organism evidence="2">
    <name type="scientific">marine sediment metagenome</name>
    <dbReference type="NCBI Taxonomy" id="412755"/>
    <lineage>
        <taxon>unclassified sequences</taxon>
        <taxon>metagenomes</taxon>
        <taxon>ecological metagenomes</taxon>
    </lineage>
</organism>
<evidence type="ECO:0000313" key="2">
    <source>
        <dbReference type="EMBL" id="GAG57038.1"/>
    </source>
</evidence>
<keyword evidence="1" id="KW-0472">Membrane</keyword>
<gene>
    <name evidence="2" type="ORF">S01H4_13760</name>
</gene>
<accession>X0Z9H0</accession>
<dbReference type="Pfam" id="PF12679">
    <property type="entry name" value="ABC2_membrane_2"/>
    <property type="match status" value="1"/>
</dbReference>
<comment type="caution">
    <text evidence="2">The sequence shown here is derived from an EMBL/GenBank/DDBJ whole genome shotgun (WGS) entry which is preliminary data.</text>
</comment>
<sequence>MVYSAIYDPNEFIASFGDKDELVSSLDIPRNYNSTLIAVVIAAKVFILPYFLFTPSLISVILSADSFAGEKERKTMESLALLPVSKKELVVGKVLSVFIPAILLSFIFFAILCVEINLLAFRYLDGNILIITDLTFVLAIFILTPVFTFFNILVTIIVSSRSKNFKNAQTVSGLLIMPVLIIIFTQIFNPTFLSPVTIIIFSLFLGGLCVIILEFGYRYLSIEKLILVH</sequence>
<dbReference type="EMBL" id="BART01006053">
    <property type="protein sequence ID" value="GAG57038.1"/>
    <property type="molecule type" value="Genomic_DNA"/>
</dbReference>